<dbReference type="EMBL" id="JWJD01000005">
    <property type="protein sequence ID" value="KIH76088.1"/>
    <property type="molecule type" value="Genomic_DNA"/>
</dbReference>
<feature type="domain" description="FAD/NAD(P)-binding" evidence="1">
    <location>
        <begin position="150"/>
        <end position="456"/>
    </location>
</feature>
<dbReference type="InterPro" id="IPR023753">
    <property type="entry name" value="FAD/NAD-binding_dom"/>
</dbReference>
<dbReference type="Pfam" id="PF07992">
    <property type="entry name" value="Pyr_redox_2"/>
    <property type="match status" value="1"/>
</dbReference>
<reference evidence="3 4" key="1">
    <citation type="submission" date="2014-12" db="EMBL/GenBank/DDBJ databases">
        <title>Genomes of Geoalkalibacter ferrihydriticus and Geoalkalibacter subterraneus, two haloalkaliphilic metal-reducing members of the Geobacteraceae.</title>
        <authorList>
            <person name="Badalamenti J.P."/>
            <person name="Torres C.I."/>
            <person name="Krajmalnik-Brown R."/>
            <person name="Bond D.R."/>
        </authorList>
    </citation>
    <scope>NUCLEOTIDE SEQUENCE [LARGE SCALE GENOMIC DNA]</scope>
    <source>
        <strain evidence="3 4">DSM 17813</strain>
    </source>
</reference>
<feature type="domain" description="Dihydroprymidine dehydrogenase" evidence="2">
    <location>
        <begin position="26"/>
        <end position="136"/>
    </location>
</feature>
<dbReference type="Gene3D" id="3.50.50.60">
    <property type="entry name" value="FAD/NAD(P)-binding domain"/>
    <property type="match status" value="2"/>
</dbReference>
<dbReference type="GO" id="GO:0051536">
    <property type="term" value="F:iron-sulfur cluster binding"/>
    <property type="evidence" value="ECO:0007669"/>
    <property type="project" value="InterPro"/>
</dbReference>
<dbReference type="NCBIfam" id="TIGR01316">
    <property type="entry name" value="gltA"/>
    <property type="match status" value="1"/>
</dbReference>
<dbReference type="AlphaFoldDB" id="A0A0C2EBZ1"/>
<comment type="caution">
    <text evidence="3">The sequence shown here is derived from an EMBL/GenBank/DDBJ whole genome shotgun (WGS) entry which is preliminary data.</text>
</comment>
<dbReference type="SUPFAM" id="SSF46548">
    <property type="entry name" value="alpha-helical ferredoxin"/>
    <property type="match status" value="1"/>
</dbReference>
<gene>
    <name evidence="3" type="ORF">GFER_12630</name>
</gene>
<dbReference type="InterPro" id="IPR036188">
    <property type="entry name" value="FAD/NAD-bd_sf"/>
</dbReference>
<dbReference type="Gene3D" id="1.10.1060.10">
    <property type="entry name" value="Alpha-helical ferredoxin"/>
    <property type="match status" value="1"/>
</dbReference>
<dbReference type="InterPro" id="IPR009051">
    <property type="entry name" value="Helical_ferredxn"/>
</dbReference>
<evidence type="ECO:0000259" key="1">
    <source>
        <dbReference type="Pfam" id="PF07992"/>
    </source>
</evidence>
<dbReference type="Proteomes" id="UP000035068">
    <property type="component" value="Unassembled WGS sequence"/>
</dbReference>
<dbReference type="RefSeq" id="WP_040100046.1">
    <property type="nucleotide sequence ID" value="NZ_JWJD01000005.1"/>
</dbReference>
<dbReference type="SUPFAM" id="SSF51971">
    <property type="entry name" value="Nucleotide-binding domain"/>
    <property type="match status" value="1"/>
</dbReference>
<dbReference type="GO" id="GO:0016491">
    <property type="term" value="F:oxidoreductase activity"/>
    <property type="evidence" value="ECO:0007669"/>
    <property type="project" value="InterPro"/>
</dbReference>
<protein>
    <submittedName>
        <fullName evidence="3">Dihydropyrimidine dehydrogenase</fullName>
    </submittedName>
</protein>
<evidence type="ECO:0000313" key="4">
    <source>
        <dbReference type="Proteomes" id="UP000035068"/>
    </source>
</evidence>
<dbReference type="InterPro" id="IPR028261">
    <property type="entry name" value="DPD_II"/>
</dbReference>
<accession>A0A0C2EBZ1</accession>
<proteinExistence type="predicted"/>
<evidence type="ECO:0000259" key="2">
    <source>
        <dbReference type="Pfam" id="PF14691"/>
    </source>
</evidence>
<dbReference type="Pfam" id="PF14691">
    <property type="entry name" value="Fer4_20"/>
    <property type="match status" value="1"/>
</dbReference>
<dbReference type="PRINTS" id="PR00419">
    <property type="entry name" value="ADXRDTASE"/>
</dbReference>
<dbReference type="InterPro" id="IPR006004">
    <property type="entry name" value="SudA-like"/>
</dbReference>
<sequence>MLNNLSAKERMAIAREKMPEQDAEVRSRNFTEVNLGLTLEQAVREAQRCLMCKTRPCVAGCPVAVDIPAFVTHLAQGDLAEAARILMRDNALPAVCGRVCPQEVQCEAKCVRANRGLPVAVGYLERFVADWAMANDAELAAAAPVAPSGKKVAVVGCGPAGLTAAGELAGQGHAVTIFEALHDTGGVLRYGIPEFRLPKNIIDAEVARLVRTGVDIECNVIVGKTLTLGQLRAQFDAVFIGNGAGLPVMLGIAGENLKGVYSANEYLTRVNLMGAGQITDSATPIMRGRHVAVIGGGNTAMDCVRTARRLGAQRAMIVYRRGESEMPARVEEIHHAKQEGIEFVMLTAPLAVLSDDAGWARALRCQKMELGEPDASGRRRPMPVAGSDFELPAEVVVNALGTRANPLLTATEPELKLNKWGNIESDENGATSLPGVFAGGDIVRGGATVILAMGDGKRAAAAIDAYLKRA</sequence>
<organism evidence="3 4">
    <name type="scientific">Geoalkalibacter ferrihydriticus DSM 17813</name>
    <dbReference type="NCBI Taxonomy" id="1121915"/>
    <lineage>
        <taxon>Bacteria</taxon>
        <taxon>Pseudomonadati</taxon>
        <taxon>Thermodesulfobacteriota</taxon>
        <taxon>Desulfuromonadia</taxon>
        <taxon>Desulfuromonadales</taxon>
        <taxon>Geoalkalibacteraceae</taxon>
        <taxon>Geoalkalibacter</taxon>
    </lineage>
</organism>
<dbReference type="PANTHER" id="PTHR42783">
    <property type="entry name" value="GLUTAMATE SYNTHASE [NADPH] SMALL CHAIN"/>
    <property type="match status" value="1"/>
</dbReference>
<keyword evidence="4" id="KW-1185">Reference proteome</keyword>
<name>A0A0C2EBZ1_9BACT</name>
<evidence type="ECO:0000313" key="3">
    <source>
        <dbReference type="EMBL" id="KIH76088.1"/>
    </source>
</evidence>
<dbReference type="PANTHER" id="PTHR42783:SF3">
    <property type="entry name" value="GLUTAMATE SYNTHASE [NADPH] SMALL CHAIN-RELATED"/>
    <property type="match status" value="1"/>
</dbReference>